<dbReference type="InterPro" id="IPR005151">
    <property type="entry name" value="Tail-specific_protease"/>
</dbReference>
<dbReference type="InterPro" id="IPR029045">
    <property type="entry name" value="ClpP/crotonase-like_dom_sf"/>
</dbReference>
<feature type="domain" description="Tail specific protease" evidence="2">
    <location>
        <begin position="263"/>
        <end position="522"/>
    </location>
</feature>
<evidence type="ECO:0000313" key="3">
    <source>
        <dbReference type="EMBL" id="MEA9357306.1"/>
    </source>
</evidence>
<gene>
    <name evidence="3" type="ORF">SHI21_13860</name>
</gene>
<name>A0ABU5VW86_9BACT</name>
<feature type="chain" id="PRO_5046354796" evidence="1">
    <location>
        <begin position="25"/>
        <end position="795"/>
    </location>
</feature>
<comment type="caution">
    <text evidence="3">The sequence shown here is derived from an EMBL/GenBank/DDBJ whole genome shotgun (WGS) entry which is preliminary data.</text>
</comment>
<dbReference type="Proteomes" id="UP001302274">
    <property type="component" value="Unassembled WGS sequence"/>
</dbReference>
<evidence type="ECO:0000256" key="1">
    <source>
        <dbReference type="SAM" id="SignalP"/>
    </source>
</evidence>
<dbReference type="RefSeq" id="WP_323577257.1">
    <property type="nucleotide sequence ID" value="NZ_JAYGJQ010000002.1"/>
</dbReference>
<dbReference type="EMBL" id="JAYGJQ010000002">
    <property type="protein sequence ID" value="MEA9357306.1"/>
    <property type="molecule type" value="Genomic_DNA"/>
</dbReference>
<evidence type="ECO:0000313" key="4">
    <source>
        <dbReference type="Proteomes" id="UP001302274"/>
    </source>
</evidence>
<dbReference type="Gene3D" id="3.90.226.10">
    <property type="entry name" value="2-enoyl-CoA Hydratase, Chain A, domain 1"/>
    <property type="match status" value="1"/>
</dbReference>
<evidence type="ECO:0000259" key="2">
    <source>
        <dbReference type="SMART" id="SM00245"/>
    </source>
</evidence>
<organism evidence="3 4">
    <name type="scientific">Bacteriovorax antarcticus</name>
    <dbReference type="NCBI Taxonomy" id="3088717"/>
    <lineage>
        <taxon>Bacteria</taxon>
        <taxon>Pseudomonadati</taxon>
        <taxon>Bdellovibrionota</taxon>
        <taxon>Bacteriovoracia</taxon>
        <taxon>Bacteriovoracales</taxon>
        <taxon>Bacteriovoracaceae</taxon>
        <taxon>Bacteriovorax</taxon>
    </lineage>
</organism>
<dbReference type="SMART" id="SM00245">
    <property type="entry name" value="TSPc"/>
    <property type="match status" value="1"/>
</dbReference>
<sequence>MPTLKFLRTTFSLVAALTSLSAFAGPPAYSLLKNARPFIKLPEYSVEQKKLVLDQARLILSQIYINRELKIKDFGPTANPIPYLNKIESELSTISDLSFHKQLSDIFFRFRDLHTLYYLPKPFACYDSFLPFTFKEVTAANGKKVIAVSTMRDDAAVLKFMPKPFRLKIGDIVTSYNGLSIEKAIQANMDHSLGANPSAARRKSIENLRFYQHNLDLLPEKDSTKFEFQTSEGEKYKMEIPWVTWKDWNCVGQKNNLAVNTVRKAPMAEAKKDRADVDQTGESTLYWQINKTKFGNFGYIELMSFDPIDVTVNEVVTKVKNLLQNELKNTDGLMIDLRGNTGGRLPLAERMIQLFSPHEIQPHTYILRNSEANAFYTALTPMDLFTKALEEAQRTNSPFTKKLPIDSVEEVNDLGQVYFKPVAVYVDSNCYSACDTFAAHVQDHKVATVFGEDQTTGGGGANVFSLDEILEDFEQYGVDSGIFKKLPNGQNITFAFRQAFRSGVNQGKLIEDIGVKVDRISAPSMSDQFNSNNDQILVLERFLQQESKKYTSNIFLANEDRQDFLINKKAKLIASWNDTTGIEFKVDGRVREARAIKPAAVNAAITLPAVIETNTVGDGRFEILGSSKDKRVWRKVINYRIVPESKVIGLNQSLKINLKDNQSLALYTHNTQKQDGWNISNNSLYLGDGSYYADMSFAEASLFVTLPVASYELKFDAAVKIEKDLDYMKVIAIVNGKEVVLIDKLSGDLPMKNYKVDLAQFQGQAIEIRFVFESDPETTDKGITIKNISLTPVLK</sequence>
<keyword evidence="4" id="KW-1185">Reference proteome</keyword>
<proteinExistence type="predicted"/>
<keyword evidence="1" id="KW-0732">Signal</keyword>
<feature type="signal peptide" evidence="1">
    <location>
        <begin position="1"/>
        <end position="24"/>
    </location>
</feature>
<accession>A0ABU5VW86</accession>
<dbReference type="Pfam" id="PF03572">
    <property type="entry name" value="Peptidase_S41"/>
    <property type="match status" value="1"/>
</dbReference>
<protein>
    <submittedName>
        <fullName evidence="3">S41 family peptidase</fullName>
    </submittedName>
</protein>
<reference evidence="3 4" key="1">
    <citation type="submission" date="2023-11" db="EMBL/GenBank/DDBJ databases">
        <title>A Novel Polar Bacteriovorax (B. antarcticus) Isolated from the Biocrust in Antarctica.</title>
        <authorList>
            <person name="Mun W."/>
            <person name="Choi S.Y."/>
            <person name="Mitchell R.J."/>
        </authorList>
    </citation>
    <scope>NUCLEOTIDE SEQUENCE [LARGE SCALE GENOMIC DNA]</scope>
    <source>
        <strain evidence="3 4">PP10</strain>
    </source>
</reference>
<dbReference type="PANTHER" id="PTHR32060:SF22">
    <property type="entry name" value="CARBOXYL-TERMINAL-PROCESSING PEPTIDASE 3, CHLOROPLASTIC"/>
    <property type="match status" value="1"/>
</dbReference>
<dbReference type="SUPFAM" id="SSF52096">
    <property type="entry name" value="ClpP/crotonase"/>
    <property type="match status" value="1"/>
</dbReference>
<dbReference type="PANTHER" id="PTHR32060">
    <property type="entry name" value="TAIL-SPECIFIC PROTEASE"/>
    <property type="match status" value="1"/>
</dbReference>